<accession>A0A8J3QHX0</accession>
<evidence type="ECO:0000256" key="1">
    <source>
        <dbReference type="SAM" id="MobiDB-lite"/>
    </source>
</evidence>
<name>A0A8J3QHX0_9ACTN</name>
<gene>
    <name evidence="3" type="ORF">Rhe02_92600</name>
</gene>
<organism evidence="3 4">
    <name type="scientific">Rhizocola hellebori</name>
    <dbReference type="NCBI Taxonomy" id="1392758"/>
    <lineage>
        <taxon>Bacteria</taxon>
        <taxon>Bacillati</taxon>
        <taxon>Actinomycetota</taxon>
        <taxon>Actinomycetes</taxon>
        <taxon>Micromonosporales</taxon>
        <taxon>Micromonosporaceae</taxon>
        <taxon>Rhizocola</taxon>
    </lineage>
</organism>
<evidence type="ECO:0008006" key="5">
    <source>
        <dbReference type="Google" id="ProtNLM"/>
    </source>
</evidence>
<evidence type="ECO:0000313" key="3">
    <source>
        <dbReference type="EMBL" id="GIH11193.1"/>
    </source>
</evidence>
<evidence type="ECO:0000313" key="4">
    <source>
        <dbReference type="Proteomes" id="UP000612899"/>
    </source>
</evidence>
<feature type="chain" id="PRO_5035168196" description="DUF5666 domain-containing protein" evidence="2">
    <location>
        <begin position="27"/>
        <end position="190"/>
    </location>
</feature>
<keyword evidence="4" id="KW-1185">Reference proteome</keyword>
<sequence length="190" mass="19904">MRKFALSLLIGSFALLGATACGPAEASAIFATAEAEALAAMGVQPEDIVAAEPSLDPIAVSSPSEKGTPSERGKGDGANKRLDAWRKRHAAKVALHRNVLHGEAVVQTKEGTVTVLVQRGQVTAITGDSVTVKSTDGFTQTWKFHENLRVVEKRATVQPSQVKVGAEIALAGPKSGDTPMARLIVIPMAK</sequence>
<dbReference type="EMBL" id="BONY01000122">
    <property type="protein sequence ID" value="GIH11193.1"/>
    <property type="molecule type" value="Genomic_DNA"/>
</dbReference>
<evidence type="ECO:0000256" key="2">
    <source>
        <dbReference type="SAM" id="SignalP"/>
    </source>
</evidence>
<dbReference type="AlphaFoldDB" id="A0A8J3QHX0"/>
<feature type="signal peptide" evidence="2">
    <location>
        <begin position="1"/>
        <end position="26"/>
    </location>
</feature>
<protein>
    <recommendedName>
        <fullName evidence="5">DUF5666 domain-containing protein</fullName>
    </recommendedName>
</protein>
<feature type="compositionally biased region" description="Basic and acidic residues" evidence="1">
    <location>
        <begin position="68"/>
        <end position="79"/>
    </location>
</feature>
<keyword evidence="2" id="KW-0732">Signal</keyword>
<proteinExistence type="predicted"/>
<comment type="caution">
    <text evidence="3">The sequence shown here is derived from an EMBL/GenBank/DDBJ whole genome shotgun (WGS) entry which is preliminary data.</text>
</comment>
<dbReference type="PROSITE" id="PS51257">
    <property type="entry name" value="PROKAR_LIPOPROTEIN"/>
    <property type="match status" value="1"/>
</dbReference>
<dbReference type="Proteomes" id="UP000612899">
    <property type="component" value="Unassembled WGS sequence"/>
</dbReference>
<dbReference type="RefSeq" id="WP_203914910.1">
    <property type="nucleotide sequence ID" value="NZ_BONY01000122.1"/>
</dbReference>
<feature type="region of interest" description="Disordered" evidence="1">
    <location>
        <begin position="56"/>
        <end position="79"/>
    </location>
</feature>
<reference evidence="3" key="1">
    <citation type="submission" date="2021-01" db="EMBL/GenBank/DDBJ databases">
        <title>Whole genome shotgun sequence of Rhizocola hellebori NBRC 109834.</title>
        <authorList>
            <person name="Komaki H."/>
            <person name="Tamura T."/>
        </authorList>
    </citation>
    <scope>NUCLEOTIDE SEQUENCE</scope>
    <source>
        <strain evidence="3">NBRC 109834</strain>
    </source>
</reference>